<evidence type="ECO:0000313" key="13">
    <source>
        <dbReference type="EMBL" id="KAB4167467.1"/>
    </source>
</evidence>
<dbReference type="InterPro" id="IPR037066">
    <property type="entry name" value="Plug_dom_sf"/>
</dbReference>
<dbReference type="Proteomes" id="UP000095766">
    <property type="component" value="Unassembled WGS sequence"/>
</dbReference>
<dbReference type="Proteomes" id="UP000284022">
    <property type="component" value="Unassembled WGS sequence"/>
</dbReference>
<evidence type="ECO:0000256" key="5">
    <source>
        <dbReference type="ARBA" id="ARBA00023077"/>
    </source>
</evidence>
<dbReference type="Gene3D" id="2.40.170.20">
    <property type="entry name" value="TonB-dependent receptor, beta-barrel domain"/>
    <property type="match status" value="1"/>
</dbReference>
<evidence type="ECO:0000313" key="16">
    <source>
        <dbReference type="Proteomes" id="UP000095766"/>
    </source>
</evidence>
<dbReference type="InterPro" id="IPR012910">
    <property type="entry name" value="Plug_dom"/>
</dbReference>
<dbReference type="EMBL" id="WCUG01000025">
    <property type="protein sequence ID" value="KAB4167467.1"/>
    <property type="molecule type" value="Genomic_DNA"/>
</dbReference>
<dbReference type="InterPro" id="IPR023996">
    <property type="entry name" value="TonB-dep_OMP_SusC/RagA"/>
</dbReference>
<reference evidence="17 18" key="2">
    <citation type="submission" date="2018-08" db="EMBL/GenBank/DDBJ databases">
        <title>A genome reference for cultivated species of the human gut microbiota.</title>
        <authorList>
            <person name="Zou Y."/>
            <person name="Xue W."/>
            <person name="Luo G."/>
        </authorList>
    </citation>
    <scope>NUCLEOTIDE SEQUENCE [LARGE SCALE GENOMIC DNA]</scope>
    <source>
        <strain evidence="15 17">AF17-20</strain>
        <strain evidence="14 18">AF21-53</strain>
    </source>
</reference>
<reference evidence="13 19" key="3">
    <citation type="journal article" date="2019" name="Nat. Med.">
        <title>A library of human gut bacterial isolates paired with longitudinal multiomics data enables mechanistic microbiome research.</title>
        <authorList>
            <person name="Poyet M."/>
            <person name="Groussin M."/>
            <person name="Gibbons S.M."/>
            <person name="Avila-Pacheco J."/>
            <person name="Jiang X."/>
            <person name="Kearney S.M."/>
            <person name="Perrotta A.R."/>
            <person name="Berdy B."/>
            <person name="Zhao S."/>
            <person name="Lieberman T.D."/>
            <person name="Swanson P.K."/>
            <person name="Smith M."/>
            <person name="Roesemann S."/>
            <person name="Alexander J.E."/>
            <person name="Rich S.A."/>
            <person name="Livny J."/>
            <person name="Vlamakis H."/>
            <person name="Clish C."/>
            <person name="Bullock K."/>
            <person name="Deik A."/>
            <person name="Scott J."/>
            <person name="Pierce K.A."/>
            <person name="Xavier R.J."/>
            <person name="Alm E.J."/>
        </authorList>
    </citation>
    <scope>NUCLEOTIDE SEQUENCE [LARGE SCALE GENOMIC DNA]</scope>
    <source>
        <strain evidence="13 19">BIOML-A27</strain>
    </source>
</reference>
<reference evidence="12 16" key="1">
    <citation type="submission" date="2015-09" db="EMBL/GenBank/DDBJ databases">
        <authorList>
            <consortium name="Pathogen Informatics"/>
        </authorList>
    </citation>
    <scope>NUCLEOTIDE SEQUENCE [LARGE SCALE GENOMIC DNA]</scope>
    <source>
        <strain evidence="12 16">2789STDY5834898</strain>
    </source>
</reference>
<dbReference type="Proteomes" id="UP000285283">
    <property type="component" value="Unassembled WGS sequence"/>
</dbReference>
<dbReference type="NCBIfam" id="TIGR04057">
    <property type="entry name" value="SusC_RagA_signa"/>
    <property type="match status" value="1"/>
</dbReference>
<dbReference type="InterPro" id="IPR000531">
    <property type="entry name" value="Beta-barrel_TonB"/>
</dbReference>
<dbReference type="InterPro" id="IPR039426">
    <property type="entry name" value="TonB-dep_rcpt-like"/>
</dbReference>
<evidence type="ECO:0000256" key="6">
    <source>
        <dbReference type="ARBA" id="ARBA00023136"/>
    </source>
</evidence>
<dbReference type="FunFam" id="2.60.40.1120:FF:000003">
    <property type="entry name" value="Outer membrane protein Omp121"/>
    <property type="match status" value="1"/>
</dbReference>
<dbReference type="Pfam" id="PF00593">
    <property type="entry name" value="TonB_dep_Rec_b-barrel"/>
    <property type="match status" value="1"/>
</dbReference>
<evidence type="ECO:0000259" key="11">
    <source>
        <dbReference type="Pfam" id="PF07715"/>
    </source>
</evidence>
<keyword evidence="6 8" id="KW-0472">Membrane</keyword>
<name>A0A174CQ19_BACUN</name>
<dbReference type="EMBL" id="QRVP01000015">
    <property type="protein sequence ID" value="RGS53372.1"/>
    <property type="molecule type" value="Genomic_DNA"/>
</dbReference>
<evidence type="ECO:0000256" key="7">
    <source>
        <dbReference type="ARBA" id="ARBA00023237"/>
    </source>
</evidence>
<dbReference type="Pfam" id="PF13715">
    <property type="entry name" value="CarbopepD_reg_2"/>
    <property type="match status" value="1"/>
</dbReference>
<dbReference type="InterPro" id="IPR008969">
    <property type="entry name" value="CarboxyPept-like_regulatory"/>
</dbReference>
<accession>A0A174CQ19</accession>
<evidence type="ECO:0000259" key="10">
    <source>
        <dbReference type="Pfam" id="PF00593"/>
    </source>
</evidence>
<feature type="domain" description="TonB-dependent receptor plug" evidence="11">
    <location>
        <begin position="135"/>
        <end position="242"/>
    </location>
</feature>
<dbReference type="Pfam" id="PF07715">
    <property type="entry name" value="Plug"/>
    <property type="match status" value="1"/>
</dbReference>
<keyword evidence="7 8" id="KW-0998">Cell outer membrane</keyword>
<evidence type="ECO:0000256" key="2">
    <source>
        <dbReference type="ARBA" id="ARBA00022448"/>
    </source>
</evidence>
<evidence type="ECO:0000313" key="19">
    <source>
        <dbReference type="Proteomes" id="UP000433928"/>
    </source>
</evidence>
<dbReference type="RefSeq" id="WP_005829635.1">
    <property type="nucleotide sequence ID" value="NZ_BQNO01000001.1"/>
</dbReference>
<dbReference type="Gene3D" id="2.60.40.1120">
    <property type="entry name" value="Carboxypeptidase-like, regulatory domain"/>
    <property type="match status" value="1"/>
</dbReference>
<keyword evidence="15" id="KW-0675">Receptor</keyword>
<dbReference type="SUPFAM" id="SSF56935">
    <property type="entry name" value="Porins"/>
    <property type="match status" value="1"/>
</dbReference>
<evidence type="ECO:0000313" key="18">
    <source>
        <dbReference type="Proteomes" id="UP000285283"/>
    </source>
</evidence>
<protein>
    <submittedName>
        <fullName evidence="12">Outer membrane receptor proteins, mostly Fe transport</fullName>
    </submittedName>
    <submittedName>
        <fullName evidence="15">TonB-dependent receptor</fullName>
    </submittedName>
</protein>
<comment type="subcellular location">
    <subcellularLocation>
        <location evidence="1 8">Cell outer membrane</location>
        <topology evidence="1 8">Multi-pass membrane protein</topology>
    </subcellularLocation>
</comment>
<dbReference type="SUPFAM" id="SSF49464">
    <property type="entry name" value="Carboxypeptidase regulatory domain-like"/>
    <property type="match status" value="1"/>
</dbReference>
<evidence type="ECO:0000256" key="1">
    <source>
        <dbReference type="ARBA" id="ARBA00004571"/>
    </source>
</evidence>
<dbReference type="InterPro" id="IPR036942">
    <property type="entry name" value="Beta-barrel_TonB_sf"/>
</dbReference>
<dbReference type="EMBL" id="QRXV01000001">
    <property type="protein sequence ID" value="RGU41419.1"/>
    <property type="molecule type" value="Genomic_DNA"/>
</dbReference>
<evidence type="ECO:0000256" key="8">
    <source>
        <dbReference type="PROSITE-ProRule" id="PRU01360"/>
    </source>
</evidence>
<feature type="domain" description="TonB-dependent receptor-like beta-barrel" evidence="10">
    <location>
        <begin position="412"/>
        <end position="996"/>
    </location>
</feature>
<keyword evidence="2 8" id="KW-0813">Transport</keyword>
<evidence type="ECO:0000256" key="9">
    <source>
        <dbReference type="RuleBase" id="RU003357"/>
    </source>
</evidence>
<dbReference type="Gene3D" id="2.170.130.10">
    <property type="entry name" value="TonB-dependent receptor, plug domain"/>
    <property type="match status" value="1"/>
</dbReference>
<gene>
    <name evidence="15" type="ORF">DWW83_01615</name>
    <name evidence="14" type="ORF">DWX87_14585</name>
    <name evidence="12" type="ORF">ERS852510_02991</name>
    <name evidence="13" type="ORF">GAQ59_18490</name>
</gene>
<keyword evidence="3 8" id="KW-1134">Transmembrane beta strand</keyword>
<organism evidence="15 17">
    <name type="scientific">Bacteroides uniformis</name>
    <dbReference type="NCBI Taxonomy" id="820"/>
    <lineage>
        <taxon>Bacteria</taxon>
        <taxon>Pseudomonadati</taxon>
        <taxon>Bacteroidota</taxon>
        <taxon>Bacteroidia</taxon>
        <taxon>Bacteroidales</taxon>
        <taxon>Bacteroidaceae</taxon>
        <taxon>Bacteroides</taxon>
    </lineage>
</organism>
<dbReference type="AlphaFoldDB" id="A0A174CQ19"/>
<keyword evidence="5 9" id="KW-0798">TonB box</keyword>
<dbReference type="GeneID" id="99749651"/>
<keyword evidence="4 8" id="KW-0812">Transmembrane</keyword>
<evidence type="ECO:0000313" key="12">
    <source>
        <dbReference type="EMBL" id="CUQ03615.1"/>
    </source>
</evidence>
<dbReference type="EMBL" id="CZAO01000014">
    <property type="protein sequence ID" value="CUQ03615.1"/>
    <property type="molecule type" value="Genomic_DNA"/>
</dbReference>
<evidence type="ECO:0000313" key="14">
    <source>
        <dbReference type="EMBL" id="RGS53372.1"/>
    </source>
</evidence>
<dbReference type="InterPro" id="IPR023997">
    <property type="entry name" value="TonB-dep_OMP_SusC/RagA_CS"/>
</dbReference>
<proteinExistence type="inferred from homology"/>
<evidence type="ECO:0000256" key="3">
    <source>
        <dbReference type="ARBA" id="ARBA00022452"/>
    </source>
</evidence>
<dbReference type="Proteomes" id="UP000433928">
    <property type="component" value="Unassembled WGS sequence"/>
</dbReference>
<evidence type="ECO:0000313" key="15">
    <source>
        <dbReference type="EMBL" id="RGU41419.1"/>
    </source>
</evidence>
<sequence length="1041" mass="117622">MIFEKYKPLILGLWALFSFSVYSGNIYAKQTENTTVPQPVQNATVKGVVKDATGEPLIGVSVVVKGTTNGAVTDVNGNFSIACSANDILVFSYIGYDKIEVKAGNASFHTITMKEDSELLDEVIVIGYGTTTRKHVIGAVDQIRDDVIKDRPVANITQALQGATPSLSIQQRNMNPNNNNININIRGVSSMNNNDPLVVIDGMAANDINAMNLLNPNDIESVSVLKDAGTAAIYGSRSANGVILITTKQGRTDMKPVVTFTASVGNQNPDILLKPVSGYQNALLRNDSYVNAGKDPIYTPEQIHEFAKGDSEWGYKAIMKNALQQNYNINVQGGSKVTTYNVSFGYYDQESNFKGQDFGIKKYNFRSNLTSEIQRLKLKVLLAYDRNEGRSDRGDMQLADVMRVPTYNTYSLYPDEDGKYYNNEITTGGNYLARLRHGGLTTNDKDHFQGIVSGDLKIWQGLKLRGVVGYDIISEHRLIKRRYYPVYKYLNKDQIANAGQSKNYSIQDYNNKATMLNLQFFLDYNHTYNDVHQVTGLFGFTSESFRSEKNEIRRNFVDPDLYQDTDDTVYETSSYNTPNGFRERALHSWLGRLGYSYKDKYYAEVNARYDGSSRFAKDNRWGFFPSMSLGWRISEENFLSFWKDKVGDMKIRGSYGLLGSQTVDDYQYLTTYKVNSDQYGFNNSSVTGTGFTFGNSELSWEKTKTFNIGFDASFLKNALNVTFDVFQKNTSDILLTPLSPGTLGGAVPKANIGKVRNNGWELTVNYRFKHKDFSHLFGFNIGDSRNKVLEYGDESVKLTDGVERIIREGEAINSYYGFRTDGLFQTEEEIQNSPKFEGVKLQPGDVKYVDIDKNGVINDDDRVVLGNAFPRYVFGFNYNFSWKGLDFSMLWQGVGKRDMALRGEMIEAFHGSYSYVIYEHQLDYWTPDNRDARYPRLINVASSSYQHNYKHSSDRNLYNAAYLRLKDIQIGYTIPASYTKKIGMKKVRVFLNGQNLLTFTKNKFIDPESTEFGNSMDTSSANSGRNYPTLKYFGGGIEIQF</sequence>
<evidence type="ECO:0000256" key="4">
    <source>
        <dbReference type="ARBA" id="ARBA00022692"/>
    </source>
</evidence>
<comment type="similarity">
    <text evidence="8 9">Belongs to the TonB-dependent receptor family.</text>
</comment>
<dbReference type="NCBIfam" id="TIGR04056">
    <property type="entry name" value="OMP_RagA_SusC"/>
    <property type="match status" value="1"/>
</dbReference>
<dbReference type="PROSITE" id="PS52016">
    <property type="entry name" value="TONB_DEPENDENT_REC_3"/>
    <property type="match status" value="1"/>
</dbReference>
<evidence type="ECO:0000313" key="17">
    <source>
        <dbReference type="Proteomes" id="UP000284022"/>
    </source>
</evidence>
<dbReference type="GO" id="GO:0009279">
    <property type="term" value="C:cell outer membrane"/>
    <property type="evidence" value="ECO:0007669"/>
    <property type="project" value="UniProtKB-SubCell"/>
</dbReference>